<reference evidence="3" key="1">
    <citation type="journal article" date="2014" name="Int. J. Syst. Evol. Microbiol.">
        <title>Complete genome sequence of Corynebacterium casei LMG S-19264T (=DSM 44701T), isolated from a smear-ripened cheese.</title>
        <authorList>
            <consortium name="US DOE Joint Genome Institute (JGI-PGF)"/>
            <person name="Walter F."/>
            <person name="Albersmeier A."/>
            <person name="Kalinowski J."/>
            <person name="Ruckert C."/>
        </authorList>
    </citation>
    <scope>NUCLEOTIDE SEQUENCE</scope>
    <source>
        <strain evidence="3">JCM 14359</strain>
    </source>
</reference>
<protein>
    <submittedName>
        <fullName evidence="3">Pyrroloquinoline-quinone glucose dehydrogenase</fullName>
    </submittedName>
</protein>
<gene>
    <name evidence="3" type="ORF">GCM10008995_22600</name>
</gene>
<dbReference type="InterPro" id="IPR011041">
    <property type="entry name" value="Quinoprot_gluc/sorb_DH_b-prop"/>
</dbReference>
<proteinExistence type="predicted"/>
<dbReference type="InterPro" id="IPR012938">
    <property type="entry name" value="Glc/Sorbosone_DH"/>
</dbReference>
<evidence type="ECO:0000313" key="3">
    <source>
        <dbReference type="EMBL" id="GGJ12203.1"/>
    </source>
</evidence>
<dbReference type="InterPro" id="IPR006311">
    <property type="entry name" value="TAT_signal"/>
</dbReference>
<evidence type="ECO:0000256" key="1">
    <source>
        <dbReference type="SAM" id="MobiDB-lite"/>
    </source>
</evidence>
<keyword evidence="4" id="KW-1185">Reference proteome</keyword>
<accession>A0A830ED07</accession>
<dbReference type="PANTHER" id="PTHR19328">
    <property type="entry name" value="HEDGEHOG-INTERACTING PROTEIN"/>
    <property type="match status" value="1"/>
</dbReference>
<organism evidence="3 4">
    <name type="scientific">Halobellus salinus</name>
    <dbReference type="NCBI Taxonomy" id="931585"/>
    <lineage>
        <taxon>Archaea</taxon>
        <taxon>Methanobacteriati</taxon>
        <taxon>Methanobacteriota</taxon>
        <taxon>Stenosarchaea group</taxon>
        <taxon>Halobacteria</taxon>
        <taxon>Halobacteriales</taxon>
        <taxon>Haloferacaceae</taxon>
        <taxon>Halobellus</taxon>
    </lineage>
</organism>
<feature type="domain" description="Glucose/Sorbosone dehydrogenase" evidence="2">
    <location>
        <begin position="63"/>
        <end position="400"/>
    </location>
</feature>
<name>A0A830ED07_9EURY</name>
<comment type="caution">
    <text evidence="3">The sequence shown here is derived from an EMBL/GenBank/DDBJ whole genome shotgun (WGS) entry which is preliminary data.</text>
</comment>
<dbReference type="Gene3D" id="2.120.10.30">
    <property type="entry name" value="TolB, C-terminal domain"/>
    <property type="match status" value="1"/>
</dbReference>
<dbReference type="SUPFAM" id="SSF50952">
    <property type="entry name" value="Soluble quinoprotein glucose dehydrogenase"/>
    <property type="match status" value="1"/>
</dbReference>
<dbReference type="PROSITE" id="PS51257">
    <property type="entry name" value="PROKAR_LIPOPROTEIN"/>
    <property type="match status" value="1"/>
</dbReference>
<dbReference type="PROSITE" id="PS51318">
    <property type="entry name" value="TAT"/>
    <property type="match status" value="1"/>
</dbReference>
<evidence type="ECO:0000259" key="2">
    <source>
        <dbReference type="Pfam" id="PF07995"/>
    </source>
</evidence>
<dbReference type="PANTHER" id="PTHR19328:SF75">
    <property type="entry name" value="ALDOSE SUGAR DEHYDROGENASE YLII"/>
    <property type="match status" value="1"/>
</dbReference>
<dbReference type="InterPro" id="IPR011042">
    <property type="entry name" value="6-blade_b-propeller_TolB-like"/>
</dbReference>
<dbReference type="EMBL" id="BMOC01000015">
    <property type="protein sequence ID" value="GGJ12203.1"/>
    <property type="molecule type" value="Genomic_DNA"/>
</dbReference>
<dbReference type="Proteomes" id="UP000653099">
    <property type="component" value="Unassembled WGS sequence"/>
</dbReference>
<reference evidence="3" key="2">
    <citation type="submission" date="2020-09" db="EMBL/GenBank/DDBJ databases">
        <authorList>
            <person name="Sun Q."/>
            <person name="Ohkuma M."/>
        </authorList>
    </citation>
    <scope>NUCLEOTIDE SEQUENCE</scope>
    <source>
        <strain evidence="3">JCM 14359</strain>
    </source>
</reference>
<dbReference type="AlphaFoldDB" id="A0A830ED07"/>
<sequence length="404" mass="42191">MNGDRRRFLRTGVSAGVLALGGCAASPPVDDGRPAGSDGRADTGTGVSDDSPQYEVETVADDLAQPWGLAVSPDGATLVTERPGGLVRVAPGGETRRINGVPEVFAGGQGGLLDVAVHPGYPDPAWVYLTYSAANDAGATTTHLGRGRLNPDAGRLAEFEVLHAAEPFVNSDAHFGSRVVFGADGRVYVTVGDRQFKNFGPDHVAQDRTTDLGAVLRFDPDGSIPDDNPFVDDPDARDPVFSYGHRNPQGLAVHPETGALWEHEHGEQDGDEINVLESGGNFGWPIATEACTYGGGDPIGVSHSERGDAIDPVHYWPCGSGGFPPSGLAIYDGAASTWRGDLFAGNLAGGYLGRFAVDSQGPTEVERLLDGRGWRIRAVAVGPDDGLLIAVDADPGPLVRLTPA</sequence>
<evidence type="ECO:0000313" key="4">
    <source>
        <dbReference type="Proteomes" id="UP000653099"/>
    </source>
</evidence>
<feature type="region of interest" description="Disordered" evidence="1">
    <location>
        <begin position="22"/>
        <end position="52"/>
    </location>
</feature>
<dbReference type="Pfam" id="PF07995">
    <property type="entry name" value="GSDH"/>
    <property type="match status" value="1"/>
</dbReference>
<dbReference type="OrthoDB" id="6744at2157"/>
<dbReference type="RefSeq" id="WP_188787524.1">
    <property type="nucleotide sequence ID" value="NZ_BMOC01000015.1"/>
</dbReference>